<sequence length="104" mass="11811">MTTIIITTIIILMNMNSIITIMIFIMITMTDIEDNDSYRTSDTPVYMAQDCADQLEIRNGSCRLKKRGTYYHEREEREERVNLSVISGTTTNSSAVSPPSLLVI</sequence>
<feature type="transmembrane region" description="Helical" evidence="1">
    <location>
        <begin position="6"/>
        <end position="29"/>
    </location>
</feature>
<keyword evidence="1" id="KW-1133">Transmembrane helix</keyword>
<evidence type="ECO:0000313" key="3">
    <source>
        <dbReference type="Proteomes" id="UP000291343"/>
    </source>
</evidence>
<gene>
    <name evidence="2" type="ORF">LSTR_LSTR001862</name>
</gene>
<reference evidence="2 3" key="1">
    <citation type="journal article" date="2017" name="Gigascience">
        <title>Genome sequence of the small brown planthopper, Laodelphax striatellus.</title>
        <authorList>
            <person name="Zhu J."/>
            <person name="Jiang F."/>
            <person name="Wang X."/>
            <person name="Yang P."/>
            <person name="Bao Y."/>
            <person name="Zhao W."/>
            <person name="Wang W."/>
            <person name="Lu H."/>
            <person name="Wang Q."/>
            <person name="Cui N."/>
            <person name="Li J."/>
            <person name="Chen X."/>
            <person name="Luo L."/>
            <person name="Yu J."/>
            <person name="Kang L."/>
            <person name="Cui F."/>
        </authorList>
    </citation>
    <scope>NUCLEOTIDE SEQUENCE [LARGE SCALE GENOMIC DNA]</scope>
    <source>
        <strain evidence="2">Lst14</strain>
    </source>
</reference>
<accession>A0A482WG06</accession>
<keyword evidence="1" id="KW-0812">Transmembrane</keyword>
<dbReference type="Proteomes" id="UP000291343">
    <property type="component" value="Unassembled WGS sequence"/>
</dbReference>
<dbReference type="InParanoid" id="A0A482WG06"/>
<evidence type="ECO:0000313" key="2">
    <source>
        <dbReference type="EMBL" id="RZF32398.1"/>
    </source>
</evidence>
<protein>
    <submittedName>
        <fullName evidence="2">Uncharacterized protein</fullName>
    </submittedName>
</protein>
<comment type="caution">
    <text evidence="2">The sequence shown here is derived from an EMBL/GenBank/DDBJ whole genome shotgun (WGS) entry which is preliminary data.</text>
</comment>
<keyword evidence="1" id="KW-0472">Membrane</keyword>
<name>A0A482WG06_LAOST</name>
<dbReference type="AlphaFoldDB" id="A0A482WG06"/>
<organism evidence="2 3">
    <name type="scientific">Laodelphax striatellus</name>
    <name type="common">Small brown planthopper</name>
    <name type="synonym">Delphax striatella</name>
    <dbReference type="NCBI Taxonomy" id="195883"/>
    <lineage>
        <taxon>Eukaryota</taxon>
        <taxon>Metazoa</taxon>
        <taxon>Ecdysozoa</taxon>
        <taxon>Arthropoda</taxon>
        <taxon>Hexapoda</taxon>
        <taxon>Insecta</taxon>
        <taxon>Pterygota</taxon>
        <taxon>Neoptera</taxon>
        <taxon>Paraneoptera</taxon>
        <taxon>Hemiptera</taxon>
        <taxon>Auchenorrhyncha</taxon>
        <taxon>Fulgoroidea</taxon>
        <taxon>Delphacidae</taxon>
        <taxon>Criomorphinae</taxon>
        <taxon>Laodelphax</taxon>
    </lineage>
</organism>
<keyword evidence="3" id="KW-1185">Reference proteome</keyword>
<evidence type="ECO:0000256" key="1">
    <source>
        <dbReference type="SAM" id="Phobius"/>
    </source>
</evidence>
<proteinExistence type="predicted"/>
<dbReference type="EMBL" id="QKKF02037264">
    <property type="protein sequence ID" value="RZF32398.1"/>
    <property type="molecule type" value="Genomic_DNA"/>
</dbReference>